<keyword evidence="6" id="KW-1185">Reference proteome</keyword>
<dbReference type="InterPro" id="IPR001138">
    <property type="entry name" value="Zn2Cys6_DnaBD"/>
</dbReference>
<dbReference type="Pfam" id="PF04082">
    <property type="entry name" value="Fungal_trans"/>
    <property type="match status" value="1"/>
</dbReference>
<dbReference type="Proteomes" id="UP001365542">
    <property type="component" value="Unassembled WGS sequence"/>
</dbReference>
<dbReference type="GO" id="GO:0008270">
    <property type="term" value="F:zinc ion binding"/>
    <property type="evidence" value="ECO:0007669"/>
    <property type="project" value="InterPro"/>
</dbReference>
<evidence type="ECO:0000313" key="6">
    <source>
        <dbReference type="Proteomes" id="UP001365542"/>
    </source>
</evidence>
<dbReference type="PANTHER" id="PTHR46910">
    <property type="entry name" value="TRANSCRIPTION FACTOR PDR1"/>
    <property type="match status" value="1"/>
</dbReference>
<feature type="compositionally biased region" description="Polar residues" evidence="3">
    <location>
        <begin position="117"/>
        <end position="129"/>
    </location>
</feature>
<dbReference type="PRINTS" id="PR00755">
    <property type="entry name" value="AFLATOXINBRP"/>
</dbReference>
<name>A0AAV9XM59_9PEZI</name>
<dbReference type="CDD" id="cd12148">
    <property type="entry name" value="fungal_TF_MHR"/>
    <property type="match status" value="1"/>
</dbReference>
<dbReference type="SUPFAM" id="SSF57701">
    <property type="entry name" value="Zn2/Cys6 DNA-binding domain"/>
    <property type="match status" value="1"/>
</dbReference>
<dbReference type="EMBL" id="JAVHJO010000002">
    <property type="protein sequence ID" value="KAK6543043.1"/>
    <property type="molecule type" value="Genomic_DNA"/>
</dbReference>
<dbReference type="GO" id="GO:0000981">
    <property type="term" value="F:DNA-binding transcription factor activity, RNA polymerase II-specific"/>
    <property type="evidence" value="ECO:0007669"/>
    <property type="project" value="InterPro"/>
</dbReference>
<gene>
    <name evidence="5" type="ORF">TWF694_006973</name>
</gene>
<dbReference type="Pfam" id="PF00172">
    <property type="entry name" value="Zn_clus"/>
    <property type="match status" value="1"/>
</dbReference>
<evidence type="ECO:0000256" key="1">
    <source>
        <dbReference type="ARBA" id="ARBA00022723"/>
    </source>
</evidence>
<dbReference type="PANTHER" id="PTHR46910:SF40">
    <property type="entry name" value="ZN(II)2CYS6 TRANSCRIPTION FACTOR (EUROFUNG)"/>
    <property type="match status" value="1"/>
</dbReference>
<feature type="region of interest" description="Disordered" evidence="3">
    <location>
        <begin position="1"/>
        <end position="58"/>
    </location>
</feature>
<dbReference type="SMART" id="SM00066">
    <property type="entry name" value="GAL4"/>
    <property type="match status" value="1"/>
</dbReference>
<protein>
    <recommendedName>
        <fullName evidence="4">Zn(2)-C6 fungal-type domain-containing protein</fullName>
    </recommendedName>
</protein>
<evidence type="ECO:0000313" key="5">
    <source>
        <dbReference type="EMBL" id="KAK6543043.1"/>
    </source>
</evidence>
<feature type="compositionally biased region" description="Basic and acidic residues" evidence="3">
    <location>
        <begin position="32"/>
        <end position="43"/>
    </location>
</feature>
<feature type="compositionally biased region" description="Low complexity" evidence="3">
    <location>
        <begin position="130"/>
        <end position="149"/>
    </location>
</feature>
<dbReference type="GO" id="GO:0006351">
    <property type="term" value="P:DNA-templated transcription"/>
    <property type="evidence" value="ECO:0007669"/>
    <property type="project" value="InterPro"/>
</dbReference>
<comment type="caution">
    <text evidence="5">The sequence shown here is derived from an EMBL/GenBank/DDBJ whole genome shotgun (WGS) entry which is preliminary data.</text>
</comment>
<dbReference type="InterPro" id="IPR050987">
    <property type="entry name" value="AtrR-like"/>
</dbReference>
<dbReference type="PROSITE" id="PS50048">
    <property type="entry name" value="ZN2_CY6_FUNGAL_2"/>
    <property type="match status" value="1"/>
</dbReference>
<keyword evidence="2" id="KW-0539">Nucleus</keyword>
<keyword evidence="1" id="KW-0479">Metal-binding</keyword>
<dbReference type="CDD" id="cd00067">
    <property type="entry name" value="GAL4"/>
    <property type="match status" value="1"/>
</dbReference>
<proteinExistence type="predicted"/>
<reference evidence="5 6" key="1">
    <citation type="submission" date="2019-10" db="EMBL/GenBank/DDBJ databases">
        <authorList>
            <person name="Palmer J.M."/>
        </authorList>
    </citation>
    <scope>NUCLEOTIDE SEQUENCE [LARGE SCALE GENOMIC DNA]</scope>
    <source>
        <strain evidence="5 6">TWF694</strain>
    </source>
</reference>
<evidence type="ECO:0000256" key="3">
    <source>
        <dbReference type="SAM" id="MobiDB-lite"/>
    </source>
</evidence>
<dbReference type="PROSITE" id="PS00463">
    <property type="entry name" value="ZN2_CY6_FUNGAL_1"/>
    <property type="match status" value="1"/>
</dbReference>
<feature type="region of interest" description="Disordered" evidence="3">
    <location>
        <begin position="115"/>
        <end position="161"/>
    </location>
</feature>
<feature type="domain" description="Zn(2)-C6 fungal-type" evidence="4">
    <location>
        <begin position="61"/>
        <end position="91"/>
    </location>
</feature>
<dbReference type="GO" id="GO:0003677">
    <property type="term" value="F:DNA binding"/>
    <property type="evidence" value="ECO:0007669"/>
    <property type="project" value="InterPro"/>
</dbReference>
<dbReference type="Gene3D" id="4.10.240.10">
    <property type="entry name" value="Zn(2)-C6 fungal-type DNA-binding domain"/>
    <property type="match status" value="1"/>
</dbReference>
<dbReference type="InterPro" id="IPR036864">
    <property type="entry name" value="Zn2-C6_fun-type_DNA-bd_sf"/>
</dbReference>
<dbReference type="AlphaFoldDB" id="A0AAV9XM59"/>
<sequence>MADAEASAMVPDGGDEIKFDVLSNSNPGDPDSPAHSETGDREATITSPQRERKKRTRLRQACDACRLRKVRCDEGNPPCKPCQAQGLLCAYTRARKKPGPPVRRTKDLPRAVPEQNGIEQSPMQISDVNSTSMPASTPTTTTRLLSLPPGSDQSEGVHRAHRTSSNATVFSPSLGQLPDAVGPGSTGVFSALSPVVTSSGSFPALPAYRMDITTDLLLPRETLGLLLKDFFYYIYPLNPIVHEPSFTADFNARRDKSDPMFLSLIFAMCTVTIISFPRKLQSYCQGRYYNTAIQMAERSHRLALLARPVDYLERLDVTLLSSLYLLSLSAWYSNNANRGSFYFAELSLALTILERASPSSQFNNPDFSHGFMSSNNLITMELRKRVFWITVVGEISRYSMEGKINLPLFLKYSSADLDQLYLDTVPAEIDDAFITPTTFDFAAARLEPKISHMVGFNACSKIHLVYAKYVATCHNDETGVWRSADPELKRRVLKTFLKDMKTALDWLPPELKLDMRMAEANAGTDADGLPLEMVPWPASATTDGDIYLSMQAFLGRKTLYQAVAELPDGINIPDPDRHEISYEVQKANLYVTQLYLFSIFLSDYSRVISDLTSGAGKIKLVNPNDEIDITHDTDYICRAMLVVMRCIKFEHLEPNGQSIIAKIRIIAASLLNDIRNDISYGQQPSTPSSTSSFANKARTEAYLVAFLELLSKLAGENNAEDKGWLQGLRNEANAA</sequence>
<accession>A0AAV9XM59</accession>
<evidence type="ECO:0000256" key="2">
    <source>
        <dbReference type="ARBA" id="ARBA00023242"/>
    </source>
</evidence>
<dbReference type="InterPro" id="IPR007219">
    <property type="entry name" value="XnlR_reg_dom"/>
</dbReference>
<evidence type="ECO:0000259" key="4">
    <source>
        <dbReference type="PROSITE" id="PS50048"/>
    </source>
</evidence>
<organism evidence="5 6">
    <name type="scientific">Orbilia ellipsospora</name>
    <dbReference type="NCBI Taxonomy" id="2528407"/>
    <lineage>
        <taxon>Eukaryota</taxon>
        <taxon>Fungi</taxon>
        <taxon>Dikarya</taxon>
        <taxon>Ascomycota</taxon>
        <taxon>Pezizomycotina</taxon>
        <taxon>Orbiliomycetes</taxon>
        <taxon>Orbiliales</taxon>
        <taxon>Orbiliaceae</taxon>
        <taxon>Orbilia</taxon>
    </lineage>
</organism>